<dbReference type="AlphaFoldDB" id="A0A6F8XP92"/>
<dbReference type="Pfam" id="PF13193">
    <property type="entry name" value="AMP-binding_C"/>
    <property type="match status" value="1"/>
</dbReference>
<dbReference type="GO" id="GO:0009239">
    <property type="term" value="P:enterobactin biosynthetic process"/>
    <property type="evidence" value="ECO:0007669"/>
    <property type="project" value="TreeGrafter"/>
</dbReference>
<dbReference type="KEGG" id="pfla:Pflav_020400"/>
<evidence type="ECO:0000259" key="5">
    <source>
        <dbReference type="Pfam" id="PF00668"/>
    </source>
</evidence>
<dbReference type="InterPro" id="IPR045851">
    <property type="entry name" value="AMP-bd_C_sf"/>
</dbReference>
<evidence type="ECO:0000256" key="3">
    <source>
        <dbReference type="SAM" id="MobiDB-lite"/>
    </source>
</evidence>
<dbReference type="InterPro" id="IPR010071">
    <property type="entry name" value="AA_adenyl_dom"/>
</dbReference>
<keyword evidence="2" id="KW-0597">Phosphoprotein</keyword>
<dbReference type="InterPro" id="IPR042099">
    <property type="entry name" value="ANL_N_sf"/>
</dbReference>
<feature type="domain" description="AMP-binding enzyme C-terminal" evidence="6">
    <location>
        <begin position="807"/>
        <end position="844"/>
    </location>
</feature>
<protein>
    <recommendedName>
        <fullName evidence="9">Carrier domain-containing protein</fullName>
    </recommendedName>
</protein>
<dbReference type="GO" id="GO:0031177">
    <property type="term" value="F:phosphopantetheine binding"/>
    <property type="evidence" value="ECO:0007669"/>
    <property type="project" value="TreeGrafter"/>
</dbReference>
<organism evidence="7 8">
    <name type="scientific">Phytohabitans flavus</name>
    <dbReference type="NCBI Taxonomy" id="1076124"/>
    <lineage>
        <taxon>Bacteria</taxon>
        <taxon>Bacillati</taxon>
        <taxon>Actinomycetota</taxon>
        <taxon>Actinomycetes</taxon>
        <taxon>Micromonosporales</taxon>
        <taxon>Micromonosporaceae</taxon>
    </lineage>
</organism>
<dbReference type="Gene3D" id="3.30.559.30">
    <property type="entry name" value="Nonribosomal peptide synthetase, condensation domain"/>
    <property type="match status" value="1"/>
</dbReference>
<dbReference type="Gene3D" id="3.30.300.30">
    <property type="match status" value="1"/>
</dbReference>
<dbReference type="SUPFAM" id="SSF52777">
    <property type="entry name" value="CoA-dependent acyltransferases"/>
    <property type="match status" value="2"/>
</dbReference>
<dbReference type="PANTHER" id="PTHR45527">
    <property type="entry name" value="NONRIBOSOMAL PEPTIDE SYNTHETASE"/>
    <property type="match status" value="1"/>
</dbReference>
<name>A0A6F8XP92_9ACTN</name>
<dbReference type="Pfam" id="PF00668">
    <property type="entry name" value="Condensation"/>
    <property type="match status" value="1"/>
</dbReference>
<dbReference type="InterPro" id="IPR023213">
    <property type="entry name" value="CAT-like_dom_sf"/>
</dbReference>
<dbReference type="NCBIfam" id="TIGR01733">
    <property type="entry name" value="AA-adenyl-dom"/>
    <property type="match status" value="1"/>
</dbReference>
<keyword evidence="8" id="KW-1185">Reference proteome</keyword>
<evidence type="ECO:0000256" key="2">
    <source>
        <dbReference type="ARBA" id="ARBA00022553"/>
    </source>
</evidence>
<dbReference type="SUPFAM" id="SSF56801">
    <property type="entry name" value="Acetyl-CoA synthetase-like"/>
    <property type="match status" value="1"/>
</dbReference>
<dbReference type="GO" id="GO:0009366">
    <property type="term" value="C:enterobactin synthetase complex"/>
    <property type="evidence" value="ECO:0007669"/>
    <property type="project" value="TreeGrafter"/>
</dbReference>
<dbReference type="InterPro" id="IPR001242">
    <property type="entry name" value="Condensation_dom"/>
</dbReference>
<dbReference type="EMBL" id="AP022870">
    <property type="protein sequence ID" value="BCB75630.1"/>
    <property type="molecule type" value="Genomic_DNA"/>
</dbReference>
<dbReference type="Proteomes" id="UP000502508">
    <property type="component" value="Chromosome"/>
</dbReference>
<dbReference type="Gene3D" id="3.30.559.10">
    <property type="entry name" value="Chloramphenicol acetyltransferase-like domain"/>
    <property type="match status" value="1"/>
</dbReference>
<evidence type="ECO:0008006" key="9">
    <source>
        <dbReference type="Google" id="ProtNLM"/>
    </source>
</evidence>
<dbReference type="GO" id="GO:0005829">
    <property type="term" value="C:cytosol"/>
    <property type="evidence" value="ECO:0007669"/>
    <property type="project" value="TreeGrafter"/>
</dbReference>
<sequence length="946" mass="100225">MGERHGAPFSLSAAQEGLWLADRLDPTGRATTIAEYLEIRGPVDRTLMERAWRAVLAETDAWRLRFAADGPEQTIIGYSERDLPFVDLPGEADALAWMGADLDRPASAPTFVLIRTAADRFLWYQRFHHVATDYYGAVLTTARLAEVYSALAGGLPAPRATFGRLPELLAEQSAYQGSSEREWDRAYWLERLADRPEPPMPPGRGTPPAGPPLTRTAFLPELPAAAERAGIPWSRLLIAAVAAYLYRVTGERDLLLALPVAARGTPLARRTPGPAANVVPLRLAVRPEMPVLELVDQVSQEVRAAMAHQRYRYEDLRRDLGGADFLGPAVNVMSYEDELRFGGHPAVRHNLANGPVGDLAFFAFGRPDGRGVQVELAAGGYGPDDLAAHHGALLRLLGAAAEDPKRRVGALDLREPASRVPAAARAVPGEAFPVLVARRAAETPDAAAVVDGTTRLDYATLDSWADRLAHHLVDTGVRPGAVVALRAPRGVENVVGLLGIMRAGGAYLPVDPEYPAERIAALLADARPAVVLTPAAVRAVRGTPAPKPPLRLRPDGAAYVIYTSGSTGVPNGVVVPHRGLPSLAAAQIERFAIEPGSRVLQFASPSFDAAVAEVVTTLVAGATLVIAPLDGADVTHVTLPPSVLATVPEGGLPPGATLVVAGEACPPDLAARWAPGRRLVNAYGPTEATVCATMSAPLSTADIQDGPLPIGHPIAGTTAYVLDAALRPMPPGIAGELYLAGAGLARGYLGRPGRTAERFVADPFAAPGSRMYRTGDLARWRADGQLEFVGRVDRQAKVRGHRVEPGEVEAVLVAHPSVARAAVVVREDRPGDRRLVAYAVPAPATASTARGCGGSRPAHSPPTWYRPRSCRWTGCHSRRTASSTTARCRSRCRAQPGAGSPRHRWRRSCAGWSPRCSTCPGSAPTTTSSTSAATRCTPPGSPGACR</sequence>
<feature type="domain" description="AMP-dependent synthetase/ligase" evidence="4">
    <location>
        <begin position="437"/>
        <end position="749"/>
    </location>
</feature>
<keyword evidence="1" id="KW-0596">Phosphopantetheine</keyword>
<feature type="domain" description="Condensation" evidence="5">
    <location>
        <begin position="10"/>
        <end position="321"/>
    </location>
</feature>
<evidence type="ECO:0000313" key="7">
    <source>
        <dbReference type="EMBL" id="BCB75630.1"/>
    </source>
</evidence>
<reference evidence="7 8" key="2">
    <citation type="submission" date="2020-03" db="EMBL/GenBank/DDBJ databases">
        <authorList>
            <person name="Ichikawa N."/>
            <person name="Kimura A."/>
            <person name="Kitahashi Y."/>
            <person name="Uohara A."/>
        </authorList>
    </citation>
    <scope>NUCLEOTIDE SEQUENCE [LARGE SCALE GENOMIC DNA]</scope>
    <source>
        <strain evidence="7 8">NBRC 107702</strain>
    </source>
</reference>
<dbReference type="Pfam" id="PF00501">
    <property type="entry name" value="AMP-binding"/>
    <property type="match status" value="1"/>
</dbReference>
<dbReference type="InterPro" id="IPR000873">
    <property type="entry name" value="AMP-dep_synth/lig_dom"/>
</dbReference>
<evidence type="ECO:0000256" key="1">
    <source>
        <dbReference type="ARBA" id="ARBA00022450"/>
    </source>
</evidence>
<dbReference type="GO" id="GO:0047527">
    <property type="term" value="F:2,3-dihydroxybenzoate-serine ligase activity"/>
    <property type="evidence" value="ECO:0007669"/>
    <property type="project" value="TreeGrafter"/>
</dbReference>
<dbReference type="Gene3D" id="3.40.50.12780">
    <property type="entry name" value="N-terminal domain of ligase-like"/>
    <property type="match status" value="1"/>
</dbReference>
<proteinExistence type="predicted"/>
<dbReference type="InterPro" id="IPR025110">
    <property type="entry name" value="AMP-bd_C"/>
</dbReference>
<dbReference type="GO" id="GO:0043041">
    <property type="term" value="P:amino acid activation for nonribosomal peptide biosynthetic process"/>
    <property type="evidence" value="ECO:0007669"/>
    <property type="project" value="TreeGrafter"/>
</dbReference>
<reference evidence="7 8" key="1">
    <citation type="submission" date="2020-03" db="EMBL/GenBank/DDBJ databases">
        <title>Whole genome shotgun sequence of Phytohabitans flavus NBRC 107702.</title>
        <authorList>
            <person name="Komaki H."/>
            <person name="Tamura T."/>
        </authorList>
    </citation>
    <scope>NUCLEOTIDE SEQUENCE [LARGE SCALE GENOMIC DNA]</scope>
    <source>
        <strain evidence="7 8">NBRC 107702</strain>
    </source>
</reference>
<dbReference type="PANTHER" id="PTHR45527:SF1">
    <property type="entry name" value="FATTY ACID SYNTHASE"/>
    <property type="match status" value="1"/>
</dbReference>
<evidence type="ECO:0000313" key="8">
    <source>
        <dbReference type="Proteomes" id="UP000502508"/>
    </source>
</evidence>
<evidence type="ECO:0000259" key="4">
    <source>
        <dbReference type="Pfam" id="PF00501"/>
    </source>
</evidence>
<accession>A0A6F8XP92</accession>
<feature type="compositionally biased region" description="Low complexity" evidence="3">
    <location>
        <begin position="916"/>
        <end position="938"/>
    </location>
</feature>
<dbReference type="RefSeq" id="WP_173035517.1">
    <property type="nucleotide sequence ID" value="NZ_AP022870.1"/>
</dbReference>
<gene>
    <name evidence="7" type="ORF">Pflav_020400</name>
</gene>
<dbReference type="FunFam" id="2.30.38.10:FF:000001">
    <property type="entry name" value="Non-ribosomal peptide synthetase PvdI"/>
    <property type="match status" value="1"/>
</dbReference>
<feature type="region of interest" description="Disordered" evidence="3">
    <location>
        <begin position="915"/>
        <end position="946"/>
    </location>
</feature>
<evidence type="ECO:0000259" key="6">
    <source>
        <dbReference type="Pfam" id="PF13193"/>
    </source>
</evidence>
<dbReference type="GO" id="GO:0008610">
    <property type="term" value="P:lipid biosynthetic process"/>
    <property type="evidence" value="ECO:0007669"/>
    <property type="project" value="UniProtKB-ARBA"/>
</dbReference>